<feature type="chain" id="PRO_5029700969" description="Capsule assembly Wzi family protein" evidence="1">
    <location>
        <begin position="26"/>
        <end position="523"/>
    </location>
</feature>
<feature type="signal peptide" evidence="1">
    <location>
        <begin position="1"/>
        <end position="25"/>
    </location>
</feature>
<evidence type="ECO:0000313" key="2">
    <source>
        <dbReference type="EMBL" id="NEN25151.1"/>
    </source>
</evidence>
<accession>A0A7K3WVS1</accession>
<organism evidence="2 3">
    <name type="scientific">Cryomorpha ignava</name>
    <dbReference type="NCBI Taxonomy" id="101383"/>
    <lineage>
        <taxon>Bacteria</taxon>
        <taxon>Pseudomonadati</taxon>
        <taxon>Bacteroidota</taxon>
        <taxon>Flavobacteriia</taxon>
        <taxon>Flavobacteriales</taxon>
        <taxon>Cryomorphaceae</taxon>
        <taxon>Cryomorpha</taxon>
    </lineage>
</organism>
<dbReference type="InterPro" id="IPR038636">
    <property type="entry name" value="Wzi_sf"/>
</dbReference>
<dbReference type="EMBL" id="JAAGVY010000042">
    <property type="protein sequence ID" value="NEN25151.1"/>
    <property type="molecule type" value="Genomic_DNA"/>
</dbReference>
<keyword evidence="1" id="KW-0732">Signal</keyword>
<name>A0A7K3WVS1_9FLAO</name>
<protein>
    <recommendedName>
        <fullName evidence="4">Capsule assembly Wzi family protein</fullName>
    </recommendedName>
</protein>
<dbReference type="AlphaFoldDB" id="A0A7K3WVS1"/>
<reference evidence="2 3" key="1">
    <citation type="submission" date="2020-02" db="EMBL/GenBank/DDBJ databases">
        <title>Out from the shadows clarifying the taxonomy of the family Cryomorphaceae and related taxa by utilizing the GTDB taxonomic framework.</title>
        <authorList>
            <person name="Bowman J.P."/>
        </authorList>
    </citation>
    <scope>NUCLEOTIDE SEQUENCE [LARGE SCALE GENOMIC DNA]</scope>
    <source>
        <strain evidence="2 3">QSSC 1-22</strain>
    </source>
</reference>
<sequence length="523" mass="59982">MLLRLNNLFWLFAALVFSNQLSAQAGHYWSQQFLNQEIERALAADKDIDFMSVKPYAIKDIRDVLRVRNDSSFIFPEVGEGFWDVPLRGKWRVDVTPVLDFQLGYSNKANGVFTTAPGLAANVRFGEKWSFYGDVFAGGERQAQYVGAFTDSSGVLPSWGKNKATDGNPSFFKPTARLSFSPSDYFQFELGYGTNFIGQGQRSLFLSDVAFNYPYLKITTDVWHFKYVNIFSALKGTNPARANPTSFDPKYTTTHYLSWAVSPRFNIGLFETIVWQGQDTLSDRGFDPNYLNPIIFYRPVEYSIGSPDNALIGMDLSFKANKKLIFYSQLLFDEFLLSAFRDRTGWWANKWGVQLGFKSFDFAKVPGLYFQGEFNVARPFTYSHGSVLQNFGHYNQPLAHQLGTNFYEGMLTSYYEKGNWYSEAFLMYAEYGRDSDSLNMGGDIFKSYVNPAMQYDNKIAQGIKTNLYYQKLSVGYILNRNLNLRAAVNYIWRREDTQGMKVNNEHIFGVQLSSQLYNSYRAF</sequence>
<dbReference type="Proteomes" id="UP000486602">
    <property type="component" value="Unassembled WGS sequence"/>
</dbReference>
<evidence type="ECO:0000256" key="1">
    <source>
        <dbReference type="SAM" id="SignalP"/>
    </source>
</evidence>
<dbReference type="Gene3D" id="2.40.160.130">
    <property type="entry name" value="Capsule assembly protein Wzi"/>
    <property type="match status" value="1"/>
</dbReference>
<keyword evidence="3" id="KW-1185">Reference proteome</keyword>
<evidence type="ECO:0000313" key="3">
    <source>
        <dbReference type="Proteomes" id="UP000486602"/>
    </source>
</evidence>
<evidence type="ECO:0008006" key="4">
    <source>
        <dbReference type="Google" id="ProtNLM"/>
    </source>
</evidence>
<gene>
    <name evidence="2" type="ORF">G3O08_16745</name>
</gene>
<proteinExistence type="predicted"/>
<comment type="caution">
    <text evidence="2">The sequence shown here is derived from an EMBL/GenBank/DDBJ whole genome shotgun (WGS) entry which is preliminary data.</text>
</comment>
<dbReference type="RefSeq" id="WP_163286610.1">
    <property type="nucleotide sequence ID" value="NZ_JAAGVY010000042.1"/>
</dbReference>